<evidence type="ECO:0000313" key="1">
    <source>
        <dbReference type="EMBL" id="OQS06277.1"/>
    </source>
</evidence>
<sequence>MVRRTCFKRYAPYSPKRPSLVEHQVYVNEHFWCPSDSILLDPVSFDDHFHKQLSLDDNQDDRNELSTPIVLLPIEI</sequence>
<dbReference type="EMBL" id="JNBS01000361">
    <property type="protein sequence ID" value="OQS06277.1"/>
    <property type="molecule type" value="Genomic_DNA"/>
</dbReference>
<reference evidence="1 2" key="1">
    <citation type="journal article" date="2014" name="Genome Biol. Evol.">
        <title>The secreted proteins of Achlya hypogyna and Thraustotheca clavata identify the ancestral oomycete secretome and reveal gene acquisitions by horizontal gene transfer.</title>
        <authorList>
            <person name="Misner I."/>
            <person name="Blouin N."/>
            <person name="Leonard G."/>
            <person name="Richards T.A."/>
            <person name="Lane C.E."/>
        </authorList>
    </citation>
    <scope>NUCLEOTIDE SEQUENCE [LARGE SCALE GENOMIC DNA]</scope>
    <source>
        <strain evidence="1 2">ATCC 34112</strain>
    </source>
</reference>
<organism evidence="1 2">
    <name type="scientific">Thraustotheca clavata</name>
    <dbReference type="NCBI Taxonomy" id="74557"/>
    <lineage>
        <taxon>Eukaryota</taxon>
        <taxon>Sar</taxon>
        <taxon>Stramenopiles</taxon>
        <taxon>Oomycota</taxon>
        <taxon>Saprolegniomycetes</taxon>
        <taxon>Saprolegniales</taxon>
        <taxon>Achlyaceae</taxon>
        <taxon>Thraustotheca</taxon>
    </lineage>
</organism>
<comment type="caution">
    <text evidence="1">The sequence shown here is derived from an EMBL/GenBank/DDBJ whole genome shotgun (WGS) entry which is preliminary data.</text>
</comment>
<keyword evidence="2" id="KW-1185">Reference proteome</keyword>
<dbReference type="Proteomes" id="UP000243217">
    <property type="component" value="Unassembled WGS sequence"/>
</dbReference>
<evidence type="ECO:0000313" key="2">
    <source>
        <dbReference type="Proteomes" id="UP000243217"/>
    </source>
</evidence>
<dbReference type="AlphaFoldDB" id="A0A1W0A7J9"/>
<proteinExistence type="predicted"/>
<protein>
    <submittedName>
        <fullName evidence="1">Uncharacterized protein</fullName>
    </submittedName>
</protein>
<name>A0A1W0A7J9_9STRA</name>
<dbReference type="OrthoDB" id="66132at2759"/>
<gene>
    <name evidence="1" type="ORF">THRCLA_20408</name>
</gene>
<accession>A0A1W0A7J9</accession>